<keyword evidence="3" id="KW-1185">Reference proteome</keyword>
<name>A0A4S3JY36_9EURO</name>
<sequence>MPPSALHNPPYPPVAERLIRPEGAFLHRAFQLSLEALYQPVDFQMNSSVNKGIEVVAEGVGFFTQGKCRHGQELVERNNTPNMTAMRMNRNATRKAPGPEPLERNSVALI</sequence>
<reference evidence="2 3" key="1">
    <citation type="submission" date="2019-03" db="EMBL/GenBank/DDBJ databases">
        <title>The genome sequence of a newly discovered highly antifungal drug resistant Aspergillus species, Aspergillus tanneri NIH 1004.</title>
        <authorList>
            <person name="Mounaud S."/>
            <person name="Singh I."/>
            <person name="Joardar V."/>
            <person name="Pakala S."/>
            <person name="Pakala S."/>
            <person name="Venepally P."/>
            <person name="Hoover J."/>
            <person name="Nierman W."/>
            <person name="Chung J."/>
            <person name="Losada L."/>
        </authorList>
    </citation>
    <scope>NUCLEOTIDE SEQUENCE [LARGE SCALE GENOMIC DNA]</scope>
    <source>
        <strain evidence="2 3">NIH1004</strain>
    </source>
</reference>
<comment type="caution">
    <text evidence="2">The sequence shown here is derived from an EMBL/GenBank/DDBJ whole genome shotgun (WGS) entry which is preliminary data.</text>
</comment>
<dbReference type="VEuPathDB" id="FungiDB:EYZ11_000039"/>
<accession>A0A4S3JY36</accession>
<dbReference type="EMBL" id="SOSA01000001">
    <property type="protein sequence ID" value="THD00475.1"/>
    <property type="molecule type" value="Genomic_DNA"/>
</dbReference>
<organism evidence="2 3">
    <name type="scientific">Aspergillus tanneri</name>
    <dbReference type="NCBI Taxonomy" id="1220188"/>
    <lineage>
        <taxon>Eukaryota</taxon>
        <taxon>Fungi</taxon>
        <taxon>Dikarya</taxon>
        <taxon>Ascomycota</taxon>
        <taxon>Pezizomycotina</taxon>
        <taxon>Eurotiomycetes</taxon>
        <taxon>Eurotiomycetidae</taxon>
        <taxon>Eurotiales</taxon>
        <taxon>Aspergillaceae</taxon>
        <taxon>Aspergillus</taxon>
        <taxon>Aspergillus subgen. Circumdati</taxon>
    </lineage>
</organism>
<protein>
    <submittedName>
        <fullName evidence="2">Uncharacterized protein</fullName>
    </submittedName>
</protein>
<evidence type="ECO:0000313" key="2">
    <source>
        <dbReference type="EMBL" id="THD00475.1"/>
    </source>
</evidence>
<evidence type="ECO:0000256" key="1">
    <source>
        <dbReference type="SAM" id="MobiDB-lite"/>
    </source>
</evidence>
<proteinExistence type="predicted"/>
<dbReference type="AlphaFoldDB" id="A0A4S3JY36"/>
<dbReference type="Proteomes" id="UP000308092">
    <property type="component" value="Unassembled WGS sequence"/>
</dbReference>
<evidence type="ECO:0000313" key="3">
    <source>
        <dbReference type="Proteomes" id="UP000308092"/>
    </source>
</evidence>
<feature type="region of interest" description="Disordered" evidence="1">
    <location>
        <begin position="90"/>
        <end position="110"/>
    </location>
</feature>
<gene>
    <name evidence="2" type="ORF">EYZ11_000039</name>
</gene>